<feature type="compositionally biased region" description="Polar residues" evidence="3">
    <location>
        <begin position="277"/>
        <end position="290"/>
    </location>
</feature>
<proteinExistence type="predicted"/>
<dbReference type="Pfam" id="PF14420">
    <property type="entry name" value="Clr5"/>
    <property type="match status" value="1"/>
</dbReference>
<dbReference type="PANTHER" id="PTHR43625">
    <property type="entry name" value="AFLATOXIN B1 ALDEHYDE REDUCTASE"/>
    <property type="match status" value="1"/>
</dbReference>
<feature type="repeat" description="ANK" evidence="2">
    <location>
        <begin position="670"/>
        <end position="702"/>
    </location>
</feature>
<dbReference type="PROSITE" id="PS50088">
    <property type="entry name" value="ANK_REPEAT"/>
    <property type="match status" value="2"/>
</dbReference>
<dbReference type="InterPro" id="IPR002110">
    <property type="entry name" value="Ankyrin_rpt"/>
</dbReference>
<name>A0ABR3X136_9PEZI</name>
<evidence type="ECO:0000259" key="4">
    <source>
        <dbReference type="Pfam" id="PF00248"/>
    </source>
</evidence>
<keyword evidence="7" id="KW-1185">Reference proteome</keyword>
<dbReference type="SUPFAM" id="SSF48403">
    <property type="entry name" value="Ankyrin repeat"/>
    <property type="match status" value="1"/>
</dbReference>
<dbReference type="SMART" id="SM00248">
    <property type="entry name" value="ANK"/>
    <property type="match status" value="3"/>
</dbReference>
<feature type="region of interest" description="Disordered" evidence="3">
    <location>
        <begin position="277"/>
        <end position="296"/>
    </location>
</feature>
<keyword evidence="1" id="KW-0560">Oxidoreductase</keyword>
<dbReference type="Gene3D" id="3.20.20.100">
    <property type="entry name" value="NADP-dependent oxidoreductase domain"/>
    <property type="match status" value="1"/>
</dbReference>
<dbReference type="PROSITE" id="PS50297">
    <property type="entry name" value="ANK_REP_REGION"/>
    <property type="match status" value="2"/>
</dbReference>
<keyword evidence="2" id="KW-0040">ANK repeat</keyword>
<gene>
    <name evidence="6" type="ORF">Daus18300_005623</name>
</gene>
<feature type="domain" description="NADP-dependent oxidoreductase" evidence="4">
    <location>
        <begin position="708"/>
        <end position="958"/>
    </location>
</feature>
<comment type="caution">
    <text evidence="6">The sequence shown here is derived from an EMBL/GenBank/DDBJ whole genome shotgun (WGS) entry which is preliminary data.</text>
</comment>
<dbReference type="InterPro" id="IPR025676">
    <property type="entry name" value="Clr5_dom"/>
</dbReference>
<organism evidence="6 7">
    <name type="scientific">Diaporthe australafricana</name>
    <dbReference type="NCBI Taxonomy" id="127596"/>
    <lineage>
        <taxon>Eukaryota</taxon>
        <taxon>Fungi</taxon>
        <taxon>Dikarya</taxon>
        <taxon>Ascomycota</taxon>
        <taxon>Pezizomycotina</taxon>
        <taxon>Sordariomycetes</taxon>
        <taxon>Sordariomycetidae</taxon>
        <taxon>Diaporthales</taxon>
        <taxon>Diaporthaceae</taxon>
        <taxon>Diaporthe</taxon>
    </lineage>
</organism>
<evidence type="ECO:0008006" key="8">
    <source>
        <dbReference type="Google" id="ProtNLM"/>
    </source>
</evidence>
<dbReference type="Gene3D" id="1.25.40.20">
    <property type="entry name" value="Ankyrin repeat-containing domain"/>
    <property type="match status" value="1"/>
</dbReference>
<feature type="repeat" description="ANK" evidence="2">
    <location>
        <begin position="483"/>
        <end position="515"/>
    </location>
</feature>
<dbReference type="Pfam" id="PF00248">
    <property type="entry name" value="Aldo_ket_red"/>
    <property type="match status" value="1"/>
</dbReference>
<evidence type="ECO:0000256" key="3">
    <source>
        <dbReference type="SAM" id="MobiDB-lite"/>
    </source>
</evidence>
<evidence type="ECO:0000313" key="6">
    <source>
        <dbReference type="EMBL" id="KAL1869411.1"/>
    </source>
</evidence>
<dbReference type="InterPro" id="IPR036770">
    <property type="entry name" value="Ankyrin_rpt-contain_sf"/>
</dbReference>
<dbReference type="SUPFAM" id="SSF51430">
    <property type="entry name" value="NAD(P)-linked oxidoreductase"/>
    <property type="match status" value="1"/>
</dbReference>
<feature type="domain" description="Clr5" evidence="5">
    <location>
        <begin position="8"/>
        <end position="70"/>
    </location>
</feature>
<sequence>MSTIQQISDQEWEQHKEVLKDWYCSEGFALQSRRGKVHEPGVMDLMKERHGFSASPAQYETQFKKWGFVKNLKSHEWTALISQYDLLCQTKEEVRITISGSALSKKRIDKARRRYRLRNMRSHGAVPADSFVPASRQAFVEFREGTGNWRKHSGSHTSDSNTLILHNSSHVSGLAPPIYDQIESQERLEAQSSEALNAQTSLVMGDDDGALEMSKFQLDSNTSFSPLSTLLDFGEFSIDTMHGFPDFSQDLTVSIDSPISWSLSSLGFGNASSNFQPFLSETSAGPSGQGDSRPENDHQILVAQGPIALATNHGNLRGARSFVNTVIQHTKTALLRDVGSETLRETELPDAEDVIESLESLIPEGILSLSHSGLALIQRNSASCSDLFKTLLYSFTNNFAGLQGVPRSSLLQLLRDDHEMRMQLLEVVKFGSPSVAKPLADNLFRAAIEGCDPDVLKIIINYTKNNPNAAIDPNNITCNFREADYTPLELAAKFRNLDLVRILVNSYADPNKAFRRNDEKEWERGALALALGHRDWNRRIFHDPPPTALDLDLLSVLLNGGAEVHIRMVETEMRLGPGHPNVAEQLILRIPATHHRTCFQSRTFLVGIVHYLENNAADRIIRSFFTNCDQSADCNKCKTEHPQLIERMLCHASRRANLELSKFLVQFTTRLQSPLAAAVRSANAELVAFLLDKGASVDSLVEPWSKDDEPNEHELSDFIKKQNIRDKVFVASKCGFDVFGPTRTVTNSAAHINEYIEGTIERLGFTPDLYYLHRIDPNTPLEESIGALDKLRREGKTKYIGLSECSAATLEKANAIAKIDAIQAEYSAFETGHETNGLIDTAKRLGVAFVAFSPLGHGWLVDDFKYNSPEEFAPDDFRRTVPKFQGENFYKNKAIVNETKMLAERKSCTVAQIALAWVAAQGLIAIPGTTRAGRLEENWGSRSVVLTDEEKADMRKIVDDAKPAGERFSPIFQSMVGH</sequence>
<dbReference type="InterPro" id="IPR036812">
    <property type="entry name" value="NAD(P)_OxRdtase_dom_sf"/>
</dbReference>
<accession>A0ABR3X136</accession>
<dbReference type="Proteomes" id="UP001583177">
    <property type="component" value="Unassembled WGS sequence"/>
</dbReference>
<evidence type="ECO:0000256" key="1">
    <source>
        <dbReference type="ARBA" id="ARBA00023002"/>
    </source>
</evidence>
<dbReference type="PANTHER" id="PTHR43625:SF7">
    <property type="entry name" value="REDUCTASE (YAKC), PUTATIVE (AFU_ORTHOLOGUE AFUA_8G01560)-RELATED"/>
    <property type="match status" value="1"/>
</dbReference>
<protein>
    <recommendedName>
        <fullName evidence="8">Clr5 domain-containing protein</fullName>
    </recommendedName>
</protein>
<reference evidence="6 7" key="1">
    <citation type="journal article" date="2024" name="IMA Fungus">
        <title>IMA Genome - F19 : A genome assembly and annotation guide to empower mycologists, including annotated draft genome sequences of Ceratocystis pirilliformis, Diaporthe australafricana, Fusarium ophioides, Paecilomyces lecythidis, and Sporothrix stenoceras.</title>
        <authorList>
            <person name="Aylward J."/>
            <person name="Wilson A.M."/>
            <person name="Visagie C.M."/>
            <person name="Spraker J."/>
            <person name="Barnes I."/>
            <person name="Buitendag C."/>
            <person name="Ceriani C."/>
            <person name="Del Mar Angel L."/>
            <person name="du Plessis D."/>
            <person name="Fuchs T."/>
            <person name="Gasser K."/>
            <person name="Kramer D."/>
            <person name="Li W."/>
            <person name="Munsamy K."/>
            <person name="Piso A."/>
            <person name="Price J.L."/>
            <person name="Sonnekus B."/>
            <person name="Thomas C."/>
            <person name="van der Nest A."/>
            <person name="van Dijk A."/>
            <person name="van Heerden A."/>
            <person name="van Vuuren N."/>
            <person name="Yilmaz N."/>
            <person name="Duong T.A."/>
            <person name="van der Merwe N.A."/>
            <person name="Wingfield M.J."/>
            <person name="Wingfield B.D."/>
        </authorList>
    </citation>
    <scope>NUCLEOTIDE SEQUENCE [LARGE SCALE GENOMIC DNA]</scope>
    <source>
        <strain evidence="6 7">CMW 18300</strain>
    </source>
</reference>
<dbReference type="InterPro" id="IPR050791">
    <property type="entry name" value="Aldo-Keto_reductase"/>
</dbReference>
<evidence type="ECO:0000313" key="7">
    <source>
        <dbReference type="Proteomes" id="UP001583177"/>
    </source>
</evidence>
<dbReference type="Pfam" id="PF00023">
    <property type="entry name" value="Ank"/>
    <property type="match status" value="1"/>
</dbReference>
<evidence type="ECO:0000259" key="5">
    <source>
        <dbReference type="Pfam" id="PF14420"/>
    </source>
</evidence>
<evidence type="ECO:0000256" key="2">
    <source>
        <dbReference type="PROSITE-ProRule" id="PRU00023"/>
    </source>
</evidence>
<dbReference type="InterPro" id="IPR023210">
    <property type="entry name" value="NADP_OxRdtase_dom"/>
</dbReference>
<dbReference type="EMBL" id="JAWRVE010000041">
    <property type="protein sequence ID" value="KAL1869411.1"/>
    <property type="molecule type" value="Genomic_DNA"/>
</dbReference>